<dbReference type="Gene3D" id="3.40.50.360">
    <property type="match status" value="1"/>
</dbReference>
<feature type="domain" description="Flavodoxin-like" evidence="5">
    <location>
        <begin position="341"/>
        <end position="480"/>
    </location>
</feature>
<dbReference type="InterPro" id="IPR039261">
    <property type="entry name" value="FNR_nucleotide-bd"/>
</dbReference>
<keyword evidence="4" id="KW-1133">Transmembrane helix</keyword>
<feature type="domain" description="FAD-binding FR-type" evidence="6">
    <location>
        <begin position="495"/>
        <end position="591"/>
    </location>
</feature>
<dbReference type="InterPro" id="IPR008254">
    <property type="entry name" value="Flavodoxin/NO_synth"/>
</dbReference>
<accession>A0ABR7YHE5</accession>
<evidence type="ECO:0000256" key="4">
    <source>
        <dbReference type="SAM" id="Phobius"/>
    </source>
</evidence>
<dbReference type="PROSITE" id="PS00201">
    <property type="entry name" value="FLAVODOXIN"/>
    <property type="match status" value="1"/>
</dbReference>
<feature type="transmembrane region" description="Helical" evidence="4">
    <location>
        <begin position="131"/>
        <end position="151"/>
    </location>
</feature>
<dbReference type="Pfam" id="PF00970">
    <property type="entry name" value="FAD_binding_6"/>
    <property type="match status" value="1"/>
</dbReference>
<dbReference type="InterPro" id="IPR029039">
    <property type="entry name" value="Flavoprotein-like_sf"/>
</dbReference>
<protein>
    <recommendedName>
        <fullName evidence="3">NADPH--hemoprotein reductase</fullName>
        <ecNumber evidence="3">1.6.2.4</ecNumber>
    </recommendedName>
</protein>
<dbReference type="PANTHER" id="PTHR19384">
    <property type="entry name" value="NITRIC OXIDE SYNTHASE-RELATED"/>
    <property type="match status" value="1"/>
</dbReference>
<feature type="transmembrane region" description="Helical" evidence="4">
    <location>
        <begin position="172"/>
        <end position="198"/>
    </location>
</feature>
<dbReference type="Pfam" id="PF00258">
    <property type="entry name" value="Flavodoxin_1"/>
    <property type="match status" value="1"/>
</dbReference>
<keyword evidence="4" id="KW-0812">Transmembrane</keyword>
<name>A0ABR7YHE5_9SPHI</name>
<dbReference type="SUPFAM" id="SSF52343">
    <property type="entry name" value="Ferredoxin reductase-like, C-terminal NADP-linked domain"/>
    <property type="match status" value="1"/>
</dbReference>
<dbReference type="SUPFAM" id="SSF52218">
    <property type="entry name" value="Flavoproteins"/>
    <property type="match status" value="1"/>
</dbReference>
<evidence type="ECO:0000256" key="2">
    <source>
        <dbReference type="ARBA" id="ARBA00022630"/>
    </source>
</evidence>
<keyword evidence="2" id="KW-0285">Flavoprotein</keyword>
<evidence type="ECO:0000313" key="7">
    <source>
        <dbReference type="EMBL" id="MBD1430750.1"/>
    </source>
</evidence>
<organism evidence="7 8">
    <name type="scientific">Sphingobacterium litopenaei</name>
    <dbReference type="NCBI Taxonomy" id="2763500"/>
    <lineage>
        <taxon>Bacteria</taxon>
        <taxon>Pseudomonadati</taxon>
        <taxon>Bacteroidota</taxon>
        <taxon>Sphingobacteriia</taxon>
        <taxon>Sphingobacteriales</taxon>
        <taxon>Sphingobacteriaceae</taxon>
        <taxon>Sphingobacterium</taxon>
    </lineage>
</organism>
<dbReference type="RefSeq" id="WP_190302808.1">
    <property type="nucleotide sequence ID" value="NZ_JACOIJ010000037.1"/>
</dbReference>
<reference evidence="7 8" key="1">
    <citation type="submission" date="2020-08" db="EMBL/GenBank/DDBJ databases">
        <title>Sphingobacterium sp. DN04309 isolated from aquaculture water.</title>
        <authorList>
            <person name="Zhang M."/>
        </authorList>
    </citation>
    <scope>NUCLEOTIDE SEQUENCE [LARGE SCALE GENOMIC DNA]</scope>
    <source>
        <strain evidence="7 8">DN04309</strain>
    </source>
</reference>
<dbReference type="Gene3D" id="2.40.30.10">
    <property type="entry name" value="Translation factors"/>
    <property type="match status" value="1"/>
</dbReference>
<dbReference type="PROSITE" id="PS51384">
    <property type="entry name" value="FAD_FR"/>
    <property type="match status" value="1"/>
</dbReference>
<dbReference type="Pfam" id="PF00175">
    <property type="entry name" value="NAD_binding_1"/>
    <property type="match status" value="1"/>
</dbReference>
<comment type="cofactor">
    <cofactor evidence="1">
        <name>FMN</name>
        <dbReference type="ChEBI" id="CHEBI:58210"/>
    </cofactor>
</comment>
<evidence type="ECO:0000313" key="8">
    <source>
        <dbReference type="Proteomes" id="UP000651271"/>
    </source>
</evidence>
<evidence type="ECO:0000259" key="5">
    <source>
        <dbReference type="PROSITE" id="PS50902"/>
    </source>
</evidence>
<dbReference type="PANTHER" id="PTHR19384:SF17">
    <property type="entry name" value="NADPH--CYTOCHROME P450 REDUCTASE"/>
    <property type="match status" value="1"/>
</dbReference>
<evidence type="ECO:0000256" key="3">
    <source>
        <dbReference type="ARBA" id="ARBA00023797"/>
    </source>
</evidence>
<evidence type="ECO:0000259" key="6">
    <source>
        <dbReference type="PROSITE" id="PS51384"/>
    </source>
</evidence>
<dbReference type="InterPro" id="IPR005625">
    <property type="entry name" value="PepSY-ass_TM"/>
</dbReference>
<dbReference type="EC" id="1.6.2.4" evidence="3"/>
<dbReference type="PROSITE" id="PS50902">
    <property type="entry name" value="FLAVODOXIN_LIKE"/>
    <property type="match status" value="1"/>
</dbReference>
<dbReference type="SUPFAM" id="SSF63380">
    <property type="entry name" value="Riboflavin synthase domain-like"/>
    <property type="match status" value="1"/>
</dbReference>
<sequence length="730" mass="83133">MTLSIWRYAHYALALLSSAFLLILSVTGVILAIDAVQEKSPAYRVDNFENITLAQSLPALREAYVEVLQVTVDHNDFVTIEAMDEDGKPIKAYINPLTGEKIGEVIPKSQFIQWTTALHRSLFLKETGRTIVGVVSFLLLLITISGLILIIKRQQGIRHFFDKINKDFFEQYFHVVTGRWLLIPVFMIALTGTIIFMVRLDFFQKDNVEIQHDAVSDESVTKELKDIDFFKNTKLADVEKIEFPFIPDDAEEPFIITLKDRTVSINQVNGDIMQETKFPYTAVLEKINIDLHTGRTNIIWAIILGLASLNIVFFMYTGFAITFKRTRTKIKNKYKAENANIVILFGSENGSTLFFANQIHKQLLSDGKRSFLTEMNQYKTYPEAKHLLIFTSTYGLGDAPSNATKFEELLTKYPQNQEIKFTIVGFGSKAYPDFCAYALHVEQLLEQQSWAKKLVDLHTVNDRSTAEFVTWAHQWSEKSLIALATAPAVYNSKVPRLKKFTVIDKTTVTEDNATFKVLLKCNQKFESGDLLAIYPANDNRERFYSIGKSDNYIQLIVKLFPDGLGSSFLHNLQKGNTIEGRIMVNPSFHFPATTSKVALIANGTGIAPFLGMVSNNYAKTEVSLYAGFRHNNSLTQEYQNWANQEIAKGQLEQLYFAFSREENKQYVMDLIRRDYVYFANLLNDEGVIMICGALQMQKDVETVLDKIVTAHNGKPLSYYKENNQILTDCY</sequence>
<keyword evidence="4" id="KW-0472">Membrane</keyword>
<dbReference type="InterPro" id="IPR001433">
    <property type="entry name" value="OxRdtase_FAD/NAD-bd"/>
</dbReference>
<feature type="transmembrane region" description="Helical" evidence="4">
    <location>
        <begin position="298"/>
        <end position="323"/>
    </location>
</feature>
<dbReference type="InterPro" id="IPR017927">
    <property type="entry name" value="FAD-bd_FR_type"/>
</dbReference>
<dbReference type="InterPro" id="IPR001226">
    <property type="entry name" value="Flavodoxin_CS"/>
</dbReference>
<evidence type="ECO:0000256" key="1">
    <source>
        <dbReference type="ARBA" id="ARBA00001917"/>
    </source>
</evidence>
<dbReference type="Pfam" id="PF03929">
    <property type="entry name" value="PepSY_TM"/>
    <property type="match status" value="1"/>
</dbReference>
<dbReference type="EMBL" id="JACOIJ010000037">
    <property type="protein sequence ID" value="MBD1430750.1"/>
    <property type="molecule type" value="Genomic_DNA"/>
</dbReference>
<gene>
    <name evidence="7" type="ORF">H8B04_14500</name>
</gene>
<dbReference type="InterPro" id="IPR008333">
    <property type="entry name" value="Cbr1-like_FAD-bd_dom"/>
</dbReference>
<comment type="caution">
    <text evidence="7">The sequence shown here is derived from an EMBL/GenBank/DDBJ whole genome shotgun (WGS) entry which is preliminary data.</text>
</comment>
<dbReference type="InterPro" id="IPR017938">
    <property type="entry name" value="Riboflavin_synthase-like_b-brl"/>
</dbReference>
<proteinExistence type="predicted"/>
<dbReference type="Proteomes" id="UP000651271">
    <property type="component" value="Unassembled WGS sequence"/>
</dbReference>
<dbReference type="Gene3D" id="3.40.50.80">
    <property type="entry name" value="Nucleotide-binding domain of ferredoxin-NADP reductase (FNR) module"/>
    <property type="match status" value="1"/>
</dbReference>
<keyword evidence="8" id="KW-1185">Reference proteome</keyword>